<comment type="caution">
    <text evidence="1">The sequence shown here is derived from an EMBL/GenBank/DDBJ whole genome shotgun (WGS) entry which is preliminary data.</text>
</comment>
<evidence type="ECO:0000313" key="1">
    <source>
        <dbReference type="EMBL" id="PQQ06364.1"/>
    </source>
</evidence>
<dbReference type="EMBL" id="PJQY01000972">
    <property type="protein sequence ID" value="PQQ06364.1"/>
    <property type="molecule type" value="Genomic_DNA"/>
</dbReference>
<sequence>MGAKLAGTRSWKQPLPTKSIKLSLWSTDRKLRLIEIKIKIIHFGGIGLDDVIFHSLEADAVNVLTAITPTLDLNRHKVQAGKRTLNYQWN</sequence>
<accession>A0A314YNP1</accession>
<organism evidence="1 2">
    <name type="scientific">Prunus yedoensis var. nudiflora</name>
    <dbReference type="NCBI Taxonomy" id="2094558"/>
    <lineage>
        <taxon>Eukaryota</taxon>
        <taxon>Viridiplantae</taxon>
        <taxon>Streptophyta</taxon>
        <taxon>Embryophyta</taxon>
        <taxon>Tracheophyta</taxon>
        <taxon>Spermatophyta</taxon>
        <taxon>Magnoliopsida</taxon>
        <taxon>eudicotyledons</taxon>
        <taxon>Gunneridae</taxon>
        <taxon>Pentapetalae</taxon>
        <taxon>rosids</taxon>
        <taxon>fabids</taxon>
        <taxon>Rosales</taxon>
        <taxon>Rosaceae</taxon>
        <taxon>Amygdaloideae</taxon>
        <taxon>Amygdaleae</taxon>
        <taxon>Prunus</taxon>
    </lineage>
</organism>
<reference evidence="1 2" key="1">
    <citation type="submission" date="2018-02" db="EMBL/GenBank/DDBJ databases">
        <title>Draft genome of wild Prunus yedoensis var. nudiflora.</title>
        <authorList>
            <person name="Baek S."/>
            <person name="Kim J.-H."/>
            <person name="Choi K."/>
            <person name="Kim G.-B."/>
            <person name="Cho A."/>
            <person name="Jang H."/>
            <person name="Shin C.-H."/>
            <person name="Yu H.-J."/>
            <person name="Mun J.-H."/>
        </authorList>
    </citation>
    <scope>NUCLEOTIDE SEQUENCE [LARGE SCALE GENOMIC DNA]</scope>
    <source>
        <strain evidence="2">cv. Jeju island</strain>
        <tissue evidence="1">Leaf</tissue>
    </source>
</reference>
<keyword evidence="2" id="KW-1185">Reference proteome</keyword>
<dbReference type="Proteomes" id="UP000250321">
    <property type="component" value="Unassembled WGS sequence"/>
</dbReference>
<name>A0A314YNP1_PRUYE</name>
<dbReference type="AlphaFoldDB" id="A0A314YNP1"/>
<proteinExistence type="predicted"/>
<protein>
    <submittedName>
        <fullName evidence="1">Uncharacterized protein</fullName>
    </submittedName>
</protein>
<gene>
    <name evidence="1" type="ORF">Pyn_25763</name>
</gene>
<evidence type="ECO:0000313" key="2">
    <source>
        <dbReference type="Proteomes" id="UP000250321"/>
    </source>
</evidence>